<evidence type="ECO:0000313" key="3">
    <source>
        <dbReference type="Proteomes" id="UP001597417"/>
    </source>
</evidence>
<reference evidence="3" key="1">
    <citation type="journal article" date="2019" name="Int. J. Syst. Evol. Microbiol.">
        <title>The Global Catalogue of Microorganisms (GCM) 10K type strain sequencing project: providing services to taxonomists for standard genome sequencing and annotation.</title>
        <authorList>
            <consortium name="The Broad Institute Genomics Platform"/>
            <consortium name="The Broad Institute Genome Sequencing Center for Infectious Disease"/>
            <person name="Wu L."/>
            <person name="Ma J."/>
        </authorList>
    </citation>
    <scope>NUCLEOTIDE SEQUENCE [LARGE SCALE GENOMIC DNA]</scope>
    <source>
        <strain evidence="3">CGMCC 4.7645</strain>
    </source>
</reference>
<dbReference type="EMBL" id="JBHUKR010000001">
    <property type="protein sequence ID" value="MFD2414785.1"/>
    <property type="molecule type" value="Genomic_DNA"/>
</dbReference>
<organism evidence="2 3">
    <name type="scientific">Amycolatopsis pigmentata</name>
    <dbReference type="NCBI Taxonomy" id="450801"/>
    <lineage>
        <taxon>Bacteria</taxon>
        <taxon>Bacillati</taxon>
        <taxon>Actinomycetota</taxon>
        <taxon>Actinomycetes</taxon>
        <taxon>Pseudonocardiales</taxon>
        <taxon>Pseudonocardiaceae</taxon>
        <taxon>Amycolatopsis</taxon>
    </lineage>
</organism>
<accession>A0ABW5FJL8</accession>
<keyword evidence="3" id="KW-1185">Reference proteome</keyword>
<proteinExistence type="predicted"/>
<protein>
    <submittedName>
        <fullName evidence="2">Uncharacterized protein</fullName>
    </submittedName>
</protein>
<evidence type="ECO:0000256" key="1">
    <source>
        <dbReference type="SAM" id="MobiDB-lite"/>
    </source>
</evidence>
<comment type="caution">
    <text evidence="2">The sequence shown here is derived from an EMBL/GenBank/DDBJ whole genome shotgun (WGS) entry which is preliminary data.</text>
</comment>
<evidence type="ECO:0000313" key="2">
    <source>
        <dbReference type="EMBL" id="MFD2414785.1"/>
    </source>
</evidence>
<dbReference type="RefSeq" id="WP_378260004.1">
    <property type="nucleotide sequence ID" value="NZ_JBHUKR010000001.1"/>
</dbReference>
<feature type="region of interest" description="Disordered" evidence="1">
    <location>
        <begin position="1"/>
        <end position="56"/>
    </location>
</feature>
<sequence length="107" mass="11716">MKYASSSWEKWSRRPHRQQRQHRADARAFHSERAGPPRDFDRVGQPVDPVVDDDGVGRTPRAFAAVSALPLTVRRRAPLPVALVCGVGSIGLMVAHGNVAPCQISPL</sequence>
<dbReference type="Proteomes" id="UP001597417">
    <property type="component" value="Unassembled WGS sequence"/>
</dbReference>
<name>A0ABW5FJL8_9PSEU</name>
<gene>
    <name evidence="2" type="ORF">ACFSXZ_00385</name>
</gene>
<feature type="compositionally biased region" description="Basic and acidic residues" evidence="1">
    <location>
        <begin position="22"/>
        <end position="42"/>
    </location>
</feature>